<dbReference type="KEGG" id="mmai:sS8_1044"/>
<dbReference type="GO" id="GO:0003964">
    <property type="term" value="F:RNA-directed DNA polymerase activity"/>
    <property type="evidence" value="ECO:0007669"/>
    <property type="project" value="UniProtKB-KW"/>
</dbReference>
<reference evidence="1 2" key="1">
    <citation type="submission" date="2016-12" db="EMBL/GenBank/DDBJ databases">
        <title>Genome sequencing of Methylocaldum marinum.</title>
        <authorList>
            <person name="Takeuchi M."/>
            <person name="Kamagata Y."/>
            <person name="Hiraoka S."/>
            <person name="Oshima K."/>
            <person name="Hattori M."/>
            <person name="Iwasaki W."/>
        </authorList>
    </citation>
    <scope>NUCLEOTIDE SEQUENCE [LARGE SCALE GENOMIC DNA]</scope>
    <source>
        <strain evidence="1 2">S8</strain>
    </source>
</reference>
<keyword evidence="1" id="KW-0548">Nucleotidyltransferase</keyword>
<organism evidence="1 2">
    <name type="scientific">Methylocaldum marinum</name>
    <dbReference type="NCBI Taxonomy" id="1432792"/>
    <lineage>
        <taxon>Bacteria</taxon>
        <taxon>Pseudomonadati</taxon>
        <taxon>Pseudomonadota</taxon>
        <taxon>Gammaproteobacteria</taxon>
        <taxon>Methylococcales</taxon>
        <taxon>Methylococcaceae</taxon>
        <taxon>Methylocaldum</taxon>
    </lineage>
</organism>
<protein>
    <submittedName>
        <fullName evidence="1">Retron-type reverse transcriptase</fullName>
    </submittedName>
</protein>
<dbReference type="AlphaFoldDB" id="A0A250KN87"/>
<dbReference type="SUPFAM" id="SSF56672">
    <property type="entry name" value="DNA/RNA polymerases"/>
    <property type="match status" value="1"/>
</dbReference>
<keyword evidence="1" id="KW-0695">RNA-directed DNA polymerase</keyword>
<accession>A0A250KN87</accession>
<sequence length="99" mass="10931">MRFLAHRIKDPALLRIIRRFLKAGVLESGRFSASEAGTPQGGLVSPVPANIYLHYVLDLWFEKRYVRTCKGRSGTMRLAVISAKYAPMPTGSAGCYSKG</sequence>
<keyword evidence="1" id="KW-0808">Transferase</keyword>
<evidence type="ECO:0000313" key="2">
    <source>
        <dbReference type="Proteomes" id="UP000266313"/>
    </source>
</evidence>
<dbReference type="Proteomes" id="UP000266313">
    <property type="component" value="Chromosome"/>
</dbReference>
<evidence type="ECO:0000313" key="1">
    <source>
        <dbReference type="EMBL" id="BBA33006.1"/>
    </source>
</evidence>
<dbReference type="EMBL" id="AP017928">
    <property type="protein sequence ID" value="BBA33006.1"/>
    <property type="molecule type" value="Genomic_DNA"/>
</dbReference>
<dbReference type="RefSeq" id="WP_232020516.1">
    <property type="nucleotide sequence ID" value="NZ_AP017928.1"/>
</dbReference>
<dbReference type="InterPro" id="IPR043502">
    <property type="entry name" value="DNA/RNA_pol_sf"/>
</dbReference>
<name>A0A250KN87_9GAMM</name>
<gene>
    <name evidence="1" type="ORF">sS8_1044</name>
</gene>
<proteinExistence type="predicted"/>
<keyword evidence="2" id="KW-1185">Reference proteome</keyword>